<accession>A0AAJ1U5N0</accession>
<gene>
    <name evidence="1" type="ORF">QE405_000931</name>
</gene>
<sequence length="33" mass="3347">MLVSGGRRGLDIELRPADLVAATGAVVAPVARD</sequence>
<proteinExistence type="predicted"/>
<dbReference type="Proteomes" id="UP001239215">
    <property type="component" value="Unassembled WGS sequence"/>
</dbReference>
<dbReference type="EMBL" id="JAUTAN010000001">
    <property type="protein sequence ID" value="MDQ1103647.1"/>
    <property type="molecule type" value="Genomic_DNA"/>
</dbReference>
<evidence type="ECO:0000313" key="1">
    <source>
        <dbReference type="EMBL" id="MDQ1103647.1"/>
    </source>
</evidence>
<dbReference type="GO" id="GO:0002161">
    <property type="term" value="F:aminoacyl-tRNA deacylase activity"/>
    <property type="evidence" value="ECO:0007669"/>
    <property type="project" value="InterPro"/>
</dbReference>
<reference evidence="1" key="1">
    <citation type="submission" date="2023-07" db="EMBL/GenBank/DDBJ databases">
        <title>Functional and genomic diversity of the sorghum phyllosphere microbiome.</title>
        <authorList>
            <person name="Shade A."/>
        </authorList>
    </citation>
    <scope>NUCLEOTIDE SEQUENCE</scope>
    <source>
        <strain evidence="1">SORGH_AS_1067</strain>
    </source>
</reference>
<protein>
    <submittedName>
        <fullName evidence="1">Prolyl-tRNA editing enzyme YbaK/EbsC (Cys-tRNA(Pro) deacylase)</fullName>
    </submittedName>
</protein>
<dbReference type="Gene3D" id="3.90.960.10">
    <property type="entry name" value="YbaK/aminoacyl-tRNA synthetase-associated domain"/>
    <property type="match status" value="1"/>
</dbReference>
<comment type="caution">
    <text evidence="1">The sequence shown here is derived from an EMBL/GenBank/DDBJ whole genome shotgun (WGS) entry which is preliminary data.</text>
</comment>
<organism evidence="1 2">
    <name type="scientific">Nocardioides zeae</name>
    <dbReference type="NCBI Taxonomy" id="1457234"/>
    <lineage>
        <taxon>Bacteria</taxon>
        <taxon>Bacillati</taxon>
        <taxon>Actinomycetota</taxon>
        <taxon>Actinomycetes</taxon>
        <taxon>Propionibacteriales</taxon>
        <taxon>Nocardioidaceae</taxon>
        <taxon>Nocardioides</taxon>
    </lineage>
</organism>
<dbReference type="AlphaFoldDB" id="A0AAJ1U5N0"/>
<name>A0AAJ1U5N0_9ACTN</name>
<evidence type="ECO:0000313" key="2">
    <source>
        <dbReference type="Proteomes" id="UP001239215"/>
    </source>
</evidence>
<dbReference type="InterPro" id="IPR036754">
    <property type="entry name" value="YbaK/aa-tRNA-synt-asso_dom_sf"/>
</dbReference>